<dbReference type="PANTHER" id="PTHR30572:SF4">
    <property type="entry name" value="ABC TRANSPORTER PERMEASE YTRF"/>
    <property type="match status" value="1"/>
</dbReference>
<evidence type="ECO:0000256" key="6">
    <source>
        <dbReference type="ARBA" id="ARBA00038076"/>
    </source>
</evidence>
<name>A0A0A7ENK3_9GAMM</name>
<dbReference type="GO" id="GO:0005886">
    <property type="term" value="C:plasma membrane"/>
    <property type="evidence" value="ECO:0007669"/>
    <property type="project" value="UniProtKB-SubCell"/>
</dbReference>
<dbReference type="InterPro" id="IPR003838">
    <property type="entry name" value="ABC3_permease_C"/>
</dbReference>
<evidence type="ECO:0000259" key="8">
    <source>
        <dbReference type="Pfam" id="PF02687"/>
    </source>
</evidence>
<accession>A0A0A7ENK3</accession>
<dbReference type="HOGENOM" id="CLU_009433_0_0_6"/>
<evidence type="ECO:0008006" key="12">
    <source>
        <dbReference type="Google" id="ProtNLM"/>
    </source>
</evidence>
<evidence type="ECO:0000256" key="3">
    <source>
        <dbReference type="ARBA" id="ARBA00022692"/>
    </source>
</evidence>
<keyword evidence="11" id="KW-1185">Reference proteome</keyword>
<feature type="domain" description="MacB-like periplasmic core" evidence="9">
    <location>
        <begin position="27"/>
        <end position="246"/>
    </location>
</feature>
<feature type="transmembrane region" description="Helical" evidence="7">
    <location>
        <begin position="739"/>
        <end position="761"/>
    </location>
</feature>
<evidence type="ECO:0000256" key="2">
    <source>
        <dbReference type="ARBA" id="ARBA00022475"/>
    </source>
</evidence>
<dbReference type="EMBL" id="CP009889">
    <property type="protein sequence ID" value="AIY67562.1"/>
    <property type="molecule type" value="Genomic_DNA"/>
</dbReference>
<gene>
    <name evidence="10" type="ORF">OM33_21405</name>
</gene>
<dbReference type="KEGG" id="pseo:OM33_21405"/>
<feature type="domain" description="MacB-like periplasmic core" evidence="9">
    <location>
        <begin position="441"/>
        <end position="612"/>
    </location>
</feature>
<dbReference type="InterPro" id="IPR025857">
    <property type="entry name" value="MacB_PCD"/>
</dbReference>
<sequence>MSVQRLTKQIKHASSSLLQAPGFTSAIVLTLSLTLACFFVVMSLFSSYFIKPLNVDDEARLVVVEQDNVYSDKNSPGYQSFQSIIHWYNNHDNFDKVAAINIGEDVIMNLPGQPKLNMTFASDDYYDITNMPLALGSYLTPQQRLDDKSTEVLISYQIWQTYYNGDKNVLGKTIELVNAQYKIVGVVGKEYANPFMFNRSKSDLWFHFSSDLRFYNEDRPSPWWNLFGSLKLIGTLKEGETNESTKAFLHARLLEIKSEWKAVFDEVDDIVPIVTNFREKELNGNDTLAIFMLVGVVSLVLIALLNVSNLFISRAVVKHKQLALQAVLGAKRRVIFTSILVESSLLMVISALLGLFFAAWGIKLFKFLSAGHLPLVNAINLDLTVVSSAIICCVVFAWLFAFITSRLINFGQLRTQIQSSGKGGVSQIKGSTVKLLIALQLFLATALVIGATMALNKTLETLLRPLGSEVENRYSTMLFINDQERTLEQKYNDLEKIRNAVANIDGVVKVGHGDSPVNDGLRSSTVKDMSGKETVFIPQAWVGRDYFDITGLKIIEGRTFSEAAIRGEKHEFLVTKAVNDLLKPGGSLIGEKFLSFDPDNPVEVVGITENFNHPKFFDKHQGRHFWWAAQPYAFGLIIQMEQGKTLNREQLLQAARTVDSRIGLWKFDVLEDEYAKMVHMERITLSLSIVLALFTLVLAGIGIYGVLSYNLGLRRYEYGMRMALGAKRKRLYQQLLSDTLLPLAFAFIAAIGVMIGGYMMFKTQLANWLLLNWLWLSITAISIVMFALFATLFPMSKLINAKPMAALRDN</sequence>
<evidence type="ECO:0000313" key="10">
    <source>
        <dbReference type="EMBL" id="AIY67562.1"/>
    </source>
</evidence>
<keyword evidence="4 7" id="KW-1133">Transmembrane helix</keyword>
<organism evidence="10 11">
    <name type="scientific">Pseudoalteromonas piratica</name>
    <dbReference type="NCBI Taxonomy" id="1348114"/>
    <lineage>
        <taxon>Bacteria</taxon>
        <taxon>Pseudomonadati</taxon>
        <taxon>Pseudomonadota</taxon>
        <taxon>Gammaproteobacteria</taxon>
        <taxon>Alteromonadales</taxon>
        <taxon>Pseudoalteromonadaceae</taxon>
        <taxon>Pseudoalteromonas</taxon>
    </lineage>
</organism>
<feature type="transmembrane region" description="Helical" evidence="7">
    <location>
        <begin position="334"/>
        <end position="363"/>
    </location>
</feature>
<evidence type="ECO:0000256" key="1">
    <source>
        <dbReference type="ARBA" id="ARBA00004651"/>
    </source>
</evidence>
<dbReference type="Pfam" id="PF12704">
    <property type="entry name" value="MacB_PCD"/>
    <property type="match status" value="2"/>
</dbReference>
<evidence type="ECO:0000256" key="5">
    <source>
        <dbReference type="ARBA" id="ARBA00023136"/>
    </source>
</evidence>
<proteinExistence type="inferred from homology"/>
<feature type="domain" description="ABC3 transporter permease C-terminal" evidence="8">
    <location>
        <begin position="689"/>
        <end position="803"/>
    </location>
</feature>
<dbReference type="Proteomes" id="UP000030341">
    <property type="component" value="Chromosome 2"/>
</dbReference>
<feature type="transmembrane region" description="Helical" evidence="7">
    <location>
        <begin position="435"/>
        <end position="455"/>
    </location>
</feature>
<comment type="subcellular location">
    <subcellularLocation>
        <location evidence="1">Cell membrane</location>
        <topology evidence="1">Multi-pass membrane protein</topology>
    </subcellularLocation>
</comment>
<evidence type="ECO:0000259" key="9">
    <source>
        <dbReference type="Pfam" id="PF12704"/>
    </source>
</evidence>
<dbReference type="InterPro" id="IPR050250">
    <property type="entry name" value="Macrolide_Exporter_MacB"/>
</dbReference>
<feature type="transmembrane region" description="Helical" evidence="7">
    <location>
        <begin position="773"/>
        <end position="793"/>
    </location>
</feature>
<feature type="transmembrane region" description="Helical" evidence="7">
    <location>
        <begin position="288"/>
        <end position="313"/>
    </location>
</feature>
<feature type="transmembrane region" description="Helical" evidence="7">
    <location>
        <begin position="383"/>
        <end position="404"/>
    </location>
</feature>
<feature type="transmembrane region" description="Helical" evidence="7">
    <location>
        <begin position="21"/>
        <end position="45"/>
    </location>
</feature>
<dbReference type="PANTHER" id="PTHR30572">
    <property type="entry name" value="MEMBRANE COMPONENT OF TRANSPORTER-RELATED"/>
    <property type="match status" value="1"/>
</dbReference>
<dbReference type="RefSeq" id="WP_040136665.1">
    <property type="nucleotide sequence ID" value="NZ_CP009889.1"/>
</dbReference>
<reference evidence="10 11" key="1">
    <citation type="submission" date="2014-11" db="EMBL/GenBank/DDBJ databases">
        <title>Complete Genome Sequence of Pseudoalteromonas sp. Strain OCN003 Isolated from Kaneohe Bay, Oahu, Hawaii.</title>
        <authorList>
            <person name="Beurmann S."/>
            <person name="Videau P."/>
            <person name="Ushijima B."/>
            <person name="Smith A.M."/>
            <person name="Aeby G.S."/>
            <person name="Callahan S.M."/>
            <person name="Belcaid M."/>
        </authorList>
    </citation>
    <scope>NUCLEOTIDE SEQUENCE [LARGE SCALE GENOMIC DNA]</scope>
    <source>
        <strain evidence="10 11">OCN003</strain>
    </source>
</reference>
<evidence type="ECO:0000256" key="4">
    <source>
        <dbReference type="ARBA" id="ARBA00022989"/>
    </source>
</evidence>
<feature type="transmembrane region" description="Helical" evidence="7">
    <location>
        <begin position="685"/>
        <end position="712"/>
    </location>
</feature>
<comment type="similarity">
    <text evidence="6">Belongs to the ABC-4 integral membrane protein family.</text>
</comment>
<keyword evidence="2" id="KW-1003">Cell membrane</keyword>
<keyword evidence="5 7" id="KW-0472">Membrane</keyword>
<dbReference type="eggNOG" id="COG0577">
    <property type="taxonomic scope" value="Bacteria"/>
</dbReference>
<dbReference type="STRING" id="1348114.OM33_21405"/>
<evidence type="ECO:0000256" key="7">
    <source>
        <dbReference type="SAM" id="Phobius"/>
    </source>
</evidence>
<protein>
    <recommendedName>
        <fullName evidence="12">ABC transporter permease</fullName>
    </recommendedName>
</protein>
<dbReference type="OrthoDB" id="5711186at2"/>
<dbReference type="Pfam" id="PF02687">
    <property type="entry name" value="FtsX"/>
    <property type="match status" value="1"/>
</dbReference>
<keyword evidence="3 7" id="KW-0812">Transmembrane</keyword>
<evidence type="ECO:0000313" key="11">
    <source>
        <dbReference type="Proteomes" id="UP000030341"/>
    </source>
</evidence>
<dbReference type="GO" id="GO:0022857">
    <property type="term" value="F:transmembrane transporter activity"/>
    <property type="evidence" value="ECO:0007669"/>
    <property type="project" value="TreeGrafter"/>
</dbReference>
<dbReference type="AlphaFoldDB" id="A0A0A7ENK3"/>